<dbReference type="InterPro" id="IPR002937">
    <property type="entry name" value="Amino_oxidase"/>
</dbReference>
<dbReference type="GO" id="GO:0016491">
    <property type="term" value="F:oxidoreductase activity"/>
    <property type="evidence" value="ECO:0007669"/>
    <property type="project" value="InterPro"/>
</dbReference>
<comment type="caution">
    <text evidence="3">The sequence shown here is derived from an EMBL/GenBank/DDBJ whole genome shotgun (WGS) entry which is preliminary data.</text>
</comment>
<gene>
    <name evidence="3" type="ORF">R3W88_019311</name>
</gene>
<dbReference type="InterPro" id="IPR050281">
    <property type="entry name" value="Flavin_monoamine_oxidase"/>
</dbReference>
<sequence length="113" mass="13356">MALHTVPPGFLKSGSIRFIPVFPQQKMDTLKRLGFGLLNKVAMLFQYVFWNSNVDIFGHVVDDYSCRDDGKHVDEHLDKMWRLLIMYFWIRQERSGKKFSHGSTNPYCHYKNI</sequence>
<dbReference type="AlphaFoldDB" id="A0AAV9KLH1"/>
<dbReference type="InterPro" id="IPR036188">
    <property type="entry name" value="FAD/NAD-bd_sf"/>
</dbReference>
<evidence type="ECO:0000256" key="1">
    <source>
        <dbReference type="ARBA" id="ARBA00005995"/>
    </source>
</evidence>
<protein>
    <recommendedName>
        <fullName evidence="2">Amine oxidase domain-containing protein</fullName>
    </recommendedName>
</protein>
<dbReference type="Gene3D" id="3.50.50.60">
    <property type="entry name" value="FAD/NAD(P)-binding domain"/>
    <property type="match status" value="1"/>
</dbReference>
<feature type="domain" description="Amine oxidase" evidence="2">
    <location>
        <begin position="5"/>
        <end position="57"/>
    </location>
</feature>
<accession>A0AAV9KLH1</accession>
<dbReference type="PANTHER" id="PTHR10742:SF260">
    <property type="entry name" value="PROTEIN FLOWERING LOCUS D"/>
    <property type="match status" value="1"/>
</dbReference>
<proteinExistence type="inferred from homology"/>
<reference evidence="3 4" key="1">
    <citation type="submission" date="2023-10" db="EMBL/GenBank/DDBJ databases">
        <title>Genome-Wide Identification Analysis in wild type Solanum Pinnatisectum Reveals Some Genes Defensing Phytophthora Infestans.</title>
        <authorList>
            <person name="Sun C."/>
        </authorList>
    </citation>
    <scope>NUCLEOTIDE SEQUENCE [LARGE SCALE GENOMIC DNA]</scope>
    <source>
        <strain evidence="3">LQN</strain>
        <tissue evidence="3">Leaf</tissue>
    </source>
</reference>
<dbReference type="EMBL" id="JAWPEI010000010">
    <property type="protein sequence ID" value="KAK4713404.1"/>
    <property type="molecule type" value="Genomic_DNA"/>
</dbReference>
<name>A0AAV9KLH1_9SOLN</name>
<comment type="similarity">
    <text evidence="1">Belongs to the flavin monoamine oxidase family.</text>
</comment>
<dbReference type="Pfam" id="PF01593">
    <property type="entry name" value="Amino_oxidase"/>
    <property type="match status" value="1"/>
</dbReference>
<dbReference type="Proteomes" id="UP001311915">
    <property type="component" value="Unassembled WGS sequence"/>
</dbReference>
<dbReference type="PANTHER" id="PTHR10742">
    <property type="entry name" value="FLAVIN MONOAMINE OXIDASE"/>
    <property type="match status" value="1"/>
</dbReference>
<dbReference type="SUPFAM" id="SSF54373">
    <property type="entry name" value="FAD-linked reductases, C-terminal domain"/>
    <property type="match status" value="1"/>
</dbReference>
<evidence type="ECO:0000313" key="4">
    <source>
        <dbReference type="Proteomes" id="UP001311915"/>
    </source>
</evidence>
<keyword evidence="4" id="KW-1185">Reference proteome</keyword>
<dbReference type="Gene3D" id="3.90.660.10">
    <property type="match status" value="1"/>
</dbReference>
<organism evidence="3 4">
    <name type="scientific">Solanum pinnatisectum</name>
    <name type="common">tansyleaf nightshade</name>
    <dbReference type="NCBI Taxonomy" id="50273"/>
    <lineage>
        <taxon>Eukaryota</taxon>
        <taxon>Viridiplantae</taxon>
        <taxon>Streptophyta</taxon>
        <taxon>Embryophyta</taxon>
        <taxon>Tracheophyta</taxon>
        <taxon>Spermatophyta</taxon>
        <taxon>Magnoliopsida</taxon>
        <taxon>eudicotyledons</taxon>
        <taxon>Gunneridae</taxon>
        <taxon>Pentapetalae</taxon>
        <taxon>asterids</taxon>
        <taxon>lamiids</taxon>
        <taxon>Solanales</taxon>
        <taxon>Solanaceae</taxon>
        <taxon>Solanoideae</taxon>
        <taxon>Solaneae</taxon>
        <taxon>Solanum</taxon>
    </lineage>
</organism>
<evidence type="ECO:0000313" key="3">
    <source>
        <dbReference type="EMBL" id="KAK4713404.1"/>
    </source>
</evidence>
<evidence type="ECO:0000259" key="2">
    <source>
        <dbReference type="Pfam" id="PF01593"/>
    </source>
</evidence>